<dbReference type="Pfam" id="PF01643">
    <property type="entry name" value="Acyl-ACP_TE"/>
    <property type="match status" value="1"/>
</dbReference>
<dbReference type="InterPro" id="IPR002864">
    <property type="entry name" value="Acyl-ACP_thioesterase_NHD"/>
</dbReference>
<dbReference type="GO" id="GO:0016297">
    <property type="term" value="F:fatty acyl-[ACP] hydrolase activity"/>
    <property type="evidence" value="ECO:0007669"/>
    <property type="project" value="InterPro"/>
</dbReference>
<dbReference type="PANTHER" id="PTHR31727">
    <property type="entry name" value="OLEOYL-ACYL CARRIER PROTEIN THIOESTERASE 1, CHLOROPLASTIC"/>
    <property type="match status" value="1"/>
</dbReference>
<dbReference type="InterPro" id="IPR045023">
    <property type="entry name" value="FATA/B"/>
</dbReference>
<dbReference type="SUPFAM" id="SSF54637">
    <property type="entry name" value="Thioesterase/thiol ester dehydrase-isomerase"/>
    <property type="match status" value="2"/>
</dbReference>
<name>A0A4R5NNM1_9LACO</name>
<evidence type="ECO:0000256" key="5">
    <source>
        <dbReference type="ARBA" id="ARBA00022946"/>
    </source>
</evidence>
<gene>
    <name evidence="10" type="ORF">C5L31_000246</name>
</gene>
<evidence type="ECO:0000256" key="1">
    <source>
        <dbReference type="ARBA" id="ARBA00006500"/>
    </source>
</evidence>
<keyword evidence="2" id="KW-0444">Lipid biosynthesis</keyword>
<protein>
    <recommendedName>
        <fullName evidence="12">Acyl-ACP thioesterase</fullName>
    </recommendedName>
</protein>
<evidence type="ECO:0000256" key="3">
    <source>
        <dbReference type="ARBA" id="ARBA00022801"/>
    </source>
</evidence>
<keyword evidence="11" id="KW-1185">Reference proteome</keyword>
<comment type="caution">
    <text evidence="10">The sequence shown here is derived from an EMBL/GenBank/DDBJ whole genome shotgun (WGS) entry which is preliminary data.</text>
</comment>
<evidence type="ECO:0008006" key="12">
    <source>
        <dbReference type="Google" id="ProtNLM"/>
    </source>
</evidence>
<dbReference type="RefSeq" id="WP_010620542.1">
    <property type="nucleotide sequence ID" value="NZ_CP042371.1"/>
</dbReference>
<organism evidence="10 11">
    <name type="scientific">Secundilactobacillus malefermentans</name>
    <dbReference type="NCBI Taxonomy" id="176292"/>
    <lineage>
        <taxon>Bacteria</taxon>
        <taxon>Bacillati</taxon>
        <taxon>Bacillota</taxon>
        <taxon>Bacilli</taxon>
        <taxon>Lactobacillales</taxon>
        <taxon>Lactobacillaceae</taxon>
        <taxon>Secundilactobacillus</taxon>
    </lineage>
</organism>
<dbReference type="Proteomes" id="UP000294854">
    <property type="component" value="Unassembled WGS sequence"/>
</dbReference>
<feature type="domain" description="Acyl-ACP thioesterase-like C-terminal" evidence="9">
    <location>
        <begin position="151"/>
        <end position="249"/>
    </location>
</feature>
<dbReference type="Pfam" id="PF20791">
    <property type="entry name" value="Acyl-ACP_TE_C"/>
    <property type="match status" value="1"/>
</dbReference>
<feature type="domain" description="Acyl-ACP thioesterase N-terminal hotdog" evidence="8">
    <location>
        <begin position="4"/>
        <end position="132"/>
    </location>
</feature>
<evidence type="ECO:0000256" key="2">
    <source>
        <dbReference type="ARBA" id="ARBA00022516"/>
    </source>
</evidence>
<keyword evidence="4" id="KW-0276">Fatty acid metabolism</keyword>
<dbReference type="OrthoDB" id="9801517at2"/>
<keyword evidence="5" id="KW-0809">Transit peptide</keyword>
<dbReference type="STRING" id="1122149.FD44_GL000750"/>
<dbReference type="PANTHER" id="PTHR31727:SF6">
    <property type="entry name" value="OLEOYL-ACYL CARRIER PROTEIN THIOESTERASE 1, CHLOROPLASTIC"/>
    <property type="match status" value="1"/>
</dbReference>
<sequence>MAAKLYTEKHEVPYYECDVTNYMTPAMLLNVIILISEKQNLDLGLGADFMEQFGLGWVVIQYDISIDRLPEINETISISTQATSYNRFFAFREFWMKDSDGKELVHVRSTWVTMNKSSRKMVTIPAAALEPYDSEPVKRLPRLKRPTKVEAADDVIEQKYQVRYYDIDGNGHVNNAHYLEWFTDVLPMDFLATHQPTAIYLRFENEVQYGHMIDSIVTKPIEVDGELTTNHQILVGDAVSATATIKWRNHD</sequence>
<evidence type="ECO:0000256" key="6">
    <source>
        <dbReference type="ARBA" id="ARBA00023098"/>
    </source>
</evidence>
<evidence type="ECO:0000256" key="4">
    <source>
        <dbReference type="ARBA" id="ARBA00022832"/>
    </source>
</evidence>
<keyword evidence="6" id="KW-0443">Lipid metabolism</keyword>
<evidence type="ECO:0000313" key="10">
    <source>
        <dbReference type="EMBL" id="TDG77852.1"/>
    </source>
</evidence>
<evidence type="ECO:0000259" key="9">
    <source>
        <dbReference type="Pfam" id="PF20791"/>
    </source>
</evidence>
<dbReference type="CDD" id="cd00586">
    <property type="entry name" value="4HBT"/>
    <property type="match status" value="2"/>
</dbReference>
<evidence type="ECO:0000313" key="11">
    <source>
        <dbReference type="Proteomes" id="UP000294854"/>
    </source>
</evidence>
<keyword evidence="7" id="KW-0275">Fatty acid biosynthesis</keyword>
<dbReference type="EMBL" id="PUFO01000047">
    <property type="protein sequence ID" value="TDG77852.1"/>
    <property type="molecule type" value="Genomic_DNA"/>
</dbReference>
<dbReference type="Gene3D" id="3.10.129.10">
    <property type="entry name" value="Hotdog Thioesterase"/>
    <property type="match status" value="1"/>
</dbReference>
<dbReference type="AlphaFoldDB" id="A0A4R5NNM1"/>
<dbReference type="InterPro" id="IPR049427">
    <property type="entry name" value="Acyl-ACP_TE_C"/>
</dbReference>
<dbReference type="InterPro" id="IPR029069">
    <property type="entry name" value="HotDog_dom_sf"/>
</dbReference>
<comment type="similarity">
    <text evidence="1">Belongs to the acyl-ACP thioesterase family.</text>
</comment>
<keyword evidence="3" id="KW-0378">Hydrolase</keyword>
<evidence type="ECO:0000256" key="7">
    <source>
        <dbReference type="ARBA" id="ARBA00023160"/>
    </source>
</evidence>
<evidence type="ECO:0000259" key="8">
    <source>
        <dbReference type="Pfam" id="PF01643"/>
    </source>
</evidence>
<reference evidence="10 11" key="1">
    <citation type="journal article" date="2019" name="Appl. Microbiol. Biotechnol.">
        <title>Uncovering carbohydrate metabolism through a genotype-phenotype association study of 56 lactic acid bacteria genomes.</title>
        <authorList>
            <person name="Buron-Moles G."/>
            <person name="Chailyan A."/>
            <person name="Dolejs I."/>
            <person name="Forster J."/>
            <person name="Miks M.H."/>
        </authorList>
    </citation>
    <scope>NUCLEOTIDE SEQUENCE [LARGE SCALE GENOMIC DNA]</scope>
    <source>
        <strain evidence="10 11">ATCC 49373</strain>
    </source>
</reference>
<proteinExistence type="inferred from homology"/>
<dbReference type="GO" id="GO:0000036">
    <property type="term" value="F:acyl carrier activity"/>
    <property type="evidence" value="ECO:0007669"/>
    <property type="project" value="TreeGrafter"/>
</dbReference>
<accession>A0A4R5NNM1</accession>